<keyword evidence="2" id="KW-1185">Reference proteome</keyword>
<accession>A0A843TC87</accession>
<organism evidence="1 2">
    <name type="scientific">Colocasia esculenta</name>
    <name type="common">Wild taro</name>
    <name type="synonym">Arum esculentum</name>
    <dbReference type="NCBI Taxonomy" id="4460"/>
    <lineage>
        <taxon>Eukaryota</taxon>
        <taxon>Viridiplantae</taxon>
        <taxon>Streptophyta</taxon>
        <taxon>Embryophyta</taxon>
        <taxon>Tracheophyta</taxon>
        <taxon>Spermatophyta</taxon>
        <taxon>Magnoliopsida</taxon>
        <taxon>Liliopsida</taxon>
        <taxon>Araceae</taxon>
        <taxon>Aroideae</taxon>
        <taxon>Colocasieae</taxon>
        <taxon>Colocasia</taxon>
    </lineage>
</organism>
<name>A0A843TC87_COLES</name>
<proteinExistence type="predicted"/>
<reference evidence="1" key="1">
    <citation type="submission" date="2017-07" db="EMBL/GenBank/DDBJ databases">
        <title>Taro Niue Genome Assembly and Annotation.</title>
        <authorList>
            <person name="Atibalentja N."/>
            <person name="Keating K."/>
            <person name="Fields C.J."/>
        </authorList>
    </citation>
    <scope>NUCLEOTIDE SEQUENCE</scope>
    <source>
        <strain evidence="1">Niue_2</strain>
        <tissue evidence="1">Leaf</tissue>
    </source>
</reference>
<evidence type="ECO:0000313" key="1">
    <source>
        <dbReference type="EMBL" id="MQL69952.1"/>
    </source>
</evidence>
<dbReference type="Proteomes" id="UP000652761">
    <property type="component" value="Unassembled WGS sequence"/>
</dbReference>
<comment type="caution">
    <text evidence="1">The sequence shown here is derived from an EMBL/GenBank/DDBJ whole genome shotgun (WGS) entry which is preliminary data.</text>
</comment>
<gene>
    <name evidence="1" type="ORF">Taro_002229</name>
</gene>
<dbReference type="AlphaFoldDB" id="A0A843TC87"/>
<sequence length="108" mass="11706">MVEAPFQKEQTVVQEDVVMEDALIEGEHSVSEEIQAETGVTSGHTDILIEKEDPAQAVVAAATHTDILLESVPTEEENLNDGPLVSTLPDLVSTHCPKLAQNVFWEGL</sequence>
<protein>
    <submittedName>
        <fullName evidence="1">Uncharacterized protein</fullName>
    </submittedName>
</protein>
<dbReference type="EMBL" id="NMUH01000051">
    <property type="protein sequence ID" value="MQL69952.1"/>
    <property type="molecule type" value="Genomic_DNA"/>
</dbReference>
<evidence type="ECO:0000313" key="2">
    <source>
        <dbReference type="Proteomes" id="UP000652761"/>
    </source>
</evidence>